<dbReference type="EMBL" id="DS473811">
    <property type="protein sequence ID" value="EDO27138.1"/>
    <property type="molecule type" value="Genomic_DNA"/>
</dbReference>
<dbReference type="Gene3D" id="3.40.50.300">
    <property type="entry name" value="P-loop containing nucleotide triphosphate hydrolases"/>
    <property type="match status" value="1"/>
</dbReference>
<evidence type="ECO:0000256" key="5">
    <source>
        <dbReference type="ARBA" id="ARBA00023136"/>
    </source>
</evidence>
<keyword evidence="2" id="KW-1003">Cell membrane</keyword>
<dbReference type="PROSITE" id="PS51419">
    <property type="entry name" value="RAB"/>
    <property type="match status" value="1"/>
</dbReference>
<dbReference type="PROSITE" id="PS51421">
    <property type="entry name" value="RAS"/>
    <property type="match status" value="1"/>
</dbReference>
<dbReference type="SMART" id="SM00174">
    <property type="entry name" value="RHO"/>
    <property type="match status" value="1"/>
</dbReference>
<dbReference type="KEGG" id="nve:5497403"/>
<dbReference type="InParanoid" id="A7SI58"/>
<dbReference type="GO" id="GO:0005525">
    <property type="term" value="F:GTP binding"/>
    <property type="evidence" value="ECO:0000318"/>
    <property type="project" value="GO_Central"/>
</dbReference>
<dbReference type="GO" id="GO:0005886">
    <property type="term" value="C:plasma membrane"/>
    <property type="evidence" value="ECO:0000318"/>
    <property type="project" value="GO_Central"/>
</dbReference>
<sequence length="168" mass="19329">IVFFGASSVGKTSLILRFLGYAFNDDYSPTIEDFFIKHVFFNNETYELQIIDTSGTYEFPAMRKVDIAKGDAFVLVYSQDHPESFTKLNRYRSEILEGGKNRHPCIVVCNKNDLPLATHLGVLTDHRGLRISAQHLVQTEWQSLWIDCSAKENSQVEDIFLRLMDEMK</sequence>
<dbReference type="SUPFAM" id="SSF52540">
    <property type="entry name" value="P-loop containing nucleoside triphosphate hydrolases"/>
    <property type="match status" value="1"/>
</dbReference>
<dbReference type="PANTHER" id="PTHR46149:SF3">
    <property type="entry name" value="MIP08469P"/>
    <property type="match status" value="1"/>
</dbReference>
<dbReference type="AlphaFoldDB" id="A7SI58"/>
<dbReference type="PRINTS" id="PR00449">
    <property type="entry name" value="RASTRNSFRMNG"/>
</dbReference>
<dbReference type="STRING" id="45351.A7SI58"/>
<feature type="non-terminal residue" evidence="9">
    <location>
        <position position="1"/>
    </location>
</feature>
<dbReference type="InterPro" id="IPR005225">
    <property type="entry name" value="Small_GTP-bd"/>
</dbReference>
<dbReference type="Proteomes" id="UP000001593">
    <property type="component" value="Unassembled WGS sequence"/>
</dbReference>
<evidence type="ECO:0000256" key="3">
    <source>
        <dbReference type="ARBA" id="ARBA00022481"/>
    </source>
</evidence>
<reference evidence="9 10" key="1">
    <citation type="journal article" date="2007" name="Science">
        <title>Sea anemone genome reveals ancestral eumetazoan gene repertoire and genomic organization.</title>
        <authorList>
            <person name="Putnam N.H."/>
            <person name="Srivastava M."/>
            <person name="Hellsten U."/>
            <person name="Dirks B."/>
            <person name="Chapman J."/>
            <person name="Salamov A."/>
            <person name="Terry A."/>
            <person name="Shapiro H."/>
            <person name="Lindquist E."/>
            <person name="Kapitonov V.V."/>
            <person name="Jurka J."/>
            <person name="Genikhovich G."/>
            <person name="Grigoriev I.V."/>
            <person name="Lucas S.M."/>
            <person name="Steele R.E."/>
            <person name="Finnerty J.R."/>
            <person name="Technau U."/>
            <person name="Martindale M.Q."/>
            <person name="Rokhsar D.S."/>
        </authorList>
    </citation>
    <scope>NUCLEOTIDE SEQUENCE [LARGE SCALE GENOMIC DNA]</scope>
    <source>
        <strain evidence="9">CH2 x CH6</strain>
        <strain evidence="10">CH2 X CH6</strain>
    </source>
</reference>
<dbReference type="SMART" id="SM00173">
    <property type="entry name" value="RAS"/>
    <property type="match status" value="1"/>
</dbReference>
<comment type="subcellular location">
    <subcellularLocation>
        <location evidence="1">Cell membrane</location>
        <topology evidence="1">Lipid-anchor</topology>
    </subcellularLocation>
</comment>
<evidence type="ECO:0000256" key="1">
    <source>
        <dbReference type="ARBA" id="ARBA00004193"/>
    </source>
</evidence>
<evidence type="ECO:0000313" key="9">
    <source>
        <dbReference type="EMBL" id="EDO36578.1"/>
    </source>
</evidence>
<proteinExistence type="inferred from homology"/>
<evidence type="ECO:0000313" key="10">
    <source>
        <dbReference type="Proteomes" id="UP000001593"/>
    </source>
</evidence>
<evidence type="ECO:0000256" key="6">
    <source>
        <dbReference type="ARBA" id="ARBA00023288"/>
    </source>
</evidence>
<name>A7SI58_NEMVE</name>
<dbReference type="SMART" id="SM00175">
    <property type="entry name" value="RAB"/>
    <property type="match status" value="1"/>
</dbReference>
<evidence type="ECO:0000256" key="2">
    <source>
        <dbReference type="ARBA" id="ARBA00022475"/>
    </source>
</evidence>
<keyword evidence="10" id="KW-1185">Reference proteome</keyword>
<dbReference type="InterPro" id="IPR052236">
    <property type="entry name" value="Small_GTPase_RasD"/>
</dbReference>
<feature type="non-terminal residue" evidence="9">
    <location>
        <position position="168"/>
    </location>
</feature>
<dbReference type="OMA" id="CWARENR"/>
<gene>
    <name evidence="9" type="ORF">NEMVEDRAFT_v1g119290</name>
    <name evidence="8" type="ORF">NEMVEDRAFT_v1g6471</name>
</gene>
<organism evidence="9 10">
    <name type="scientific">Nematostella vectensis</name>
    <name type="common">Starlet sea anemone</name>
    <dbReference type="NCBI Taxonomy" id="45351"/>
    <lineage>
        <taxon>Eukaryota</taxon>
        <taxon>Metazoa</taxon>
        <taxon>Cnidaria</taxon>
        <taxon>Anthozoa</taxon>
        <taxon>Hexacorallia</taxon>
        <taxon>Actiniaria</taxon>
        <taxon>Edwardsiidae</taxon>
        <taxon>Nematostella</taxon>
    </lineage>
</organism>
<protein>
    <recommendedName>
        <fullName evidence="11">Small monomeric GTPase</fullName>
    </recommendedName>
</protein>
<dbReference type="InterPro" id="IPR001806">
    <property type="entry name" value="Small_GTPase"/>
</dbReference>
<dbReference type="HOGENOM" id="CLU_041217_9_8_1"/>
<dbReference type="FunFam" id="3.40.50.300:FF:001423">
    <property type="entry name" value="Ras family GTPase"/>
    <property type="match status" value="1"/>
</dbReference>
<evidence type="ECO:0000256" key="4">
    <source>
        <dbReference type="ARBA" id="ARBA00023134"/>
    </source>
</evidence>
<dbReference type="InterPro" id="IPR027417">
    <property type="entry name" value="P-loop_NTPase"/>
</dbReference>
<dbReference type="EMBL" id="DS469666">
    <property type="protein sequence ID" value="EDO36578.1"/>
    <property type="molecule type" value="Genomic_DNA"/>
</dbReference>
<evidence type="ECO:0000256" key="7">
    <source>
        <dbReference type="ARBA" id="ARBA00038061"/>
    </source>
</evidence>
<dbReference type="PANTHER" id="PTHR46149">
    <property type="entry name" value="MIP08469P"/>
    <property type="match status" value="1"/>
</dbReference>
<keyword evidence="3" id="KW-0488">Methylation</keyword>
<dbReference type="Pfam" id="PF00071">
    <property type="entry name" value="Ras"/>
    <property type="match status" value="1"/>
</dbReference>
<comment type="similarity">
    <text evidence="7">Belongs to the small GTPase superfamily. RasD family.</text>
</comment>
<evidence type="ECO:0008006" key="11">
    <source>
        <dbReference type="Google" id="ProtNLM"/>
    </source>
</evidence>
<evidence type="ECO:0000313" key="8">
    <source>
        <dbReference type="EMBL" id="EDO27138.1"/>
    </source>
</evidence>
<keyword evidence="5" id="KW-0472">Membrane</keyword>
<keyword evidence="6" id="KW-0449">Lipoprotein</keyword>
<dbReference type="eggNOG" id="KOG0395">
    <property type="taxonomic scope" value="Eukaryota"/>
</dbReference>
<accession>A7SI58</accession>
<dbReference type="GO" id="GO:0003924">
    <property type="term" value="F:GTPase activity"/>
    <property type="evidence" value="ECO:0000318"/>
    <property type="project" value="GO_Central"/>
</dbReference>
<dbReference type="NCBIfam" id="TIGR00231">
    <property type="entry name" value="small_GTP"/>
    <property type="match status" value="1"/>
</dbReference>
<dbReference type="GO" id="GO:0019003">
    <property type="term" value="F:GDP binding"/>
    <property type="evidence" value="ECO:0000318"/>
    <property type="project" value="GO_Central"/>
</dbReference>
<keyword evidence="4" id="KW-0342">GTP-binding</keyword>
<keyword evidence="4" id="KW-0547">Nucleotide-binding</keyword>